<keyword evidence="2" id="KW-1185">Reference proteome</keyword>
<reference evidence="1" key="1">
    <citation type="submission" date="2021-05" db="EMBL/GenBank/DDBJ databases">
        <authorList>
            <person name="Pan Q."/>
            <person name="Jouanno E."/>
            <person name="Zahm M."/>
            <person name="Klopp C."/>
            <person name="Cabau C."/>
            <person name="Louis A."/>
            <person name="Berthelot C."/>
            <person name="Parey E."/>
            <person name="Roest Crollius H."/>
            <person name="Montfort J."/>
            <person name="Robinson-Rechavi M."/>
            <person name="Bouchez O."/>
            <person name="Lampietro C."/>
            <person name="Lopez Roques C."/>
            <person name="Donnadieu C."/>
            <person name="Postlethwait J."/>
            <person name="Bobe J."/>
            <person name="Dillon D."/>
            <person name="Chandos A."/>
            <person name="von Hippel F."/>
            <person name="Guiguen Y."/>
        </authorList>
    </citation>
    <scope>NUCLEOTIDE SEQUENCE</scope>
    <source>
        <strain evidence="1">YG-Jan2019</strain>
    </source>
</reference>
<evidence type="ECO:0000313" key="1">
    <source>
        <dbReference type="EMBL" id="KAJ7997880.1"/>
    </source>
</evidence>
<dbReference type="EMBL" id="CM055745">
    <property type="protein sequence ID" value="KAJ7997880.1"/>
    <property type="molecule type" value="Genomic_DNA"/>
</dbReference>
<gene>
    <name evidence="1" type="ORF">DPEC_G00216760</name>
</gene>
<comment type="caution">
    <text evidence="1">The sequence shown here is derived from an EMBL/GenBank/DDBJ whole genome shotgun (WGS) entry which is preliminary data.</text>
</comment>
<name>A0ACC2G309_DALPE</name>
<sequence length="136" mass="14969">MTAQLVEITSILTLPRQQLALCQCARENEGKRGTKSPLAPTPLPTCTMLLRDDKLHTARSSTPSKACQYRSGLLLARSRLCGGRFTRKTTLTPAVLTEQSFYPKPTPPTSHTSTPVPPSSPSTFISRLRTIHHRVC</sequence>
<protein>
    <submittedName>
        <fullName evidence="1">Uncharacterized protein</fullName>
    </submittedName>
</protein>
<accession>A0ACC2G309</accession>
<evidence type="ECO:0000313" key="2">
    <source>
        <dbReference type="Proteomes" id="UP001157502"/>
    </source>
</evidence>
<organism evidence="1 2">
    <name type="scientific">Dallia pectoralis</name>
    <name type="common">Alaska blackfish</name>
    <dbReference type="NCBI Taxonomy" id="75939"/>
    <lineage>
        <taxon>Eukaryota</taxon>
        <taxon>Metazoa</taxon>
        <taxon>Chordata</taxon>
        <taxon>Craniata</taxon>
        <taxon>Vertebrata</taxon>
        <taxon>Euteleostomi</taxon>
        <taxon>Actinopterygii</taxon>
        <taxon>Neopterygii</taxon>
        <taxon>Teleostei</taxon>
        <taxon>Protacanthopterygii</taxon>
        <taxon>Esociformes</taxon>
        <taxon>Umbridae</taxon>
        <taxon>Dallia</taxon>
    </lineage>
</organism>
<dbReference type="Proteomes" id="UP001157502">
    <property type="component" value="Chromosome 18"/>
</dbReference>
<proteinExistence type="predicted"/>